<evidence type="ECO:0000256" key="2">
    <source>
        <dbReference type="ARBA" id="ARBA00022701"/>
    </source>
</evidence>
<evidence type="ECO:0000256" key="9">
    <source>
        <dbReference type="RuleBase" id="RU000394"/>
    </source>
</evidence>
<dbReference type="AlphaFoldDB" id="A0A672G465"/>
<dbReference type="PROSITE" id="PS50105">
    <property type="entry name" value="SAM_DOMAIN"/>
    <property type="match status" value="1"/>
</dbReference>
<dbReference type="CDD" id="cd01367">
    <property type="entry name" value="KISc_KIF2_like"/>
    <property type="match status" value="1"/>
</dbReference>
<name>A0A672G465_SALFA</name>
<keyword evidence="3 8" id="KW-0547">Nucleotide-binding</keyword>
<evidence type="ECO:0000256" key="8">
    <source>
        <dbReference type="PROSITE-ProRule" id="PRU00283"/>
    </source>
</evidence>
<reference evidence="13" key="3">
    <citation type="submission" date="2025-09" db="UniProtKB">
        <authorList>
            <consortium name="Ensembl"/>
        </authorList>
    </citation>
    <scope>IDENTIFICATION</scope>
</reference>
<sequence length="790" mass="89291">MPHGRTIAAADKSTVEAVSCLLWQLYLSYLPVYRNVCRLHCNMTFCLYECLRAVGLQQHYARFTSAGVCRAAHLSELTIEDYPHLGICTMEERARLFDLVQMIKSLDLDILGSDEDDNFNSNAAAAQDAESYAVVNGEFNCGTSMHNSDNILLSRCASFQNPNPRSTIVSSETSTNKTPGPQNRKGISRKQSLPPDMKRTTSFGCMAKPTPVFEVKAAANYNYGLPLKVPVTPSKRWVVGEHRITVCVRKRPLTRVESRRKESDVVTAPSGECVIVHESKDAVDLSPYILEHRFYFDHVFDERNSNEDVYQNTAYPLVQHMLNGGNATCFAYGQTGAGKTHTMLGSPPGRPGLYALAVRDIFTHLSATRTHPSLQVFVSFFEIYCGQLYDLLDHRKRLFAREDGQKMVHISGLRHVRVDSVNSLLEVISHGTKTRTQGMSGVNPCSSRSHALLQIQLRNSNQQIAGRMWFVDLAGSERASDTKEPDKQSRMEGAEINQSLLALKECIRALDRDQSHTPFRQSKLTQVLKNAFIGDSMTCMIANISPGHGATEHTLNTLRYADRLSFTKRQSELNHSEEVNQQFSVKEESGEDRKWIELRRRVESSRDINSKEEKELKRDFQDFDGSSEERKMHLRRYHEALQKFIPSTSSSFHLETPSPQTSISSSIPLSFLRHSSSLSVSANGCSGPEEYLDTDAVGGEVRTEANRRPFPLTTGEWCVIKAHWEQLKEMDALCHKEGLLLHQQPDMGFGEYVHRLEEIMEKKAQCVHSMRAQLQPYLKPIHYNHLEQKQ</sequence>
<dbReference type="InterPro" id="IPR019821">
    <property type="entry name" value="Kinesin_motor_CS"/>
</dbReference>
<dbReference type="InterPro" id="IPR001752">
    <property type="entry name" value="Kinesin_motor_dom"/>
</dbReference>
<proteinExistence type="inferred from homology"/>
<evidence type="ECO:0000256" key="5">
    <source>
        <dbReference type="ARBA" id="ARBA00023175"/>
    </source>
</evidence>
<dbReference type="Pfam" id="PF00225">
    <property type="entry name" value="Kinesin"/>
    <property type="match status" value="1"/>
</dbReference>
<dbReference type="PROSITE" id="PS00411">
    <property type="entry name" value="KINESIN_MOTOR_1"/>
    <property type="match status" value="1"/>
</dbReference>
<dbReference type="GO" id="GO:0005874">
    <property type="term" value="C:microtubule"/>
    <property type="evidence" value="ECO:0007669"/>
    <property type="project" value="UniProtKB-KW"/>
</dbReference>
<evidence type="ECO:0000256" key="7">
    <source>
        <dbReference type="ARBA" id="ARBA00061030"/>
    </source>
</evidence>
<dbReference type="PANTHER" id="PTHR47971:SF20">
    <property type="entry name" value="KINESIN-LIKE PROTEIN KIF24"/>
    <property type="match status" value="1"/>
</dbReference>
<evidence type="ECO:0000256" key="1">
    <source>
        <dbReference type="ARBA" id="ARBA00004245"/>
    </source>
</evidence>
<dbReference type="InterPro" id="IPR027640">
    <property type="entry name" value="Kinesin-like_fam"/>
</dbReference>
<feature type="region of interest" description="Disordered" evidence="10">
    <location>
        <begin position="164"/>
        <end position="200"/>
    </location>
</feature>
<dbReference type="SUPFAM" id="SSF52540">
    <property type="entry name" value="P-loop containing nucleoside triphosphate hydrolases"/>
    <property type="match status" value="1"/>
</dbReference>
<evidence type="ECO:0000256" key="10">
    <source>
        <dbReference type="SAM" id="MobiDB-lite"/>
    </source>
</evidence>
<protein>
    <recommendedName>
        <fullName evidence="9">Kinesin-like protein</fullName>
    </recommendedName>
</protein>
<dbReference type="InterPro" id="IPR027417">
    <property type="entry name" value="P-loop_NTPase"/>
</dbReference>
<dbReference type="OMA" id="NGEFNCG"/>
<dbReference type="GO" id="GO:0003777">
    <property type="term" value="F:microtubule motor activity"/>
    <property type="evidence" value="ECO:0007669"/>
    <property type="project" value="InterPro"/>
</dbReference>
<dbReference type="SUPFAM" id="SSF47769">
    <property type="entry name" value="SAM/Pointed domain"/>
    <property type="match status" value="1"/>
</dbReference>
<dbReference type="GO" id="GO:0008017">
    <property type="term" value="F:microtubule binding"/>
    <property type="evidence" value="ECO:0007669"/>
    <property type="project" value="InterPro"/>
</dbReference>
<dbReference type="GO" id="GO:0007019">
    <property type="term" value="P:microtubule depolymerization"/>
    <property type="evidence" value="ECO:0007669"/>
    <property type="project" value="TreeGrafter"/>
</dbReference>
<keyword evidence="5 8" id="KW-0505">Motor protein</keyword>
<dbReference type="InterPro" id="IPR013761">
    <property type="entry name" value="SAM/pointed_sf"/>
</dbReference>
<keyword evidence="4 8" id="KW-0067">ATP-binding</keyword>
<comment type="subcellular location">
    <subcellularLocation>
        <location evidence="1">Cytoplasm</location>
        <location evidence="1">Cytoskeleton</location>
    </subcellularLocation>
</comment>
<feature type="compositionally biased region" description="Polar residues" evidence="10">
    <location>
        <begin position="164"/>
        <end position="181"/>
    </location>
</feature>
<evidence type="ECO:0000259" key="11">
    <source>
        <dbReference type="PROSITE" id="PS50067"/>
    </source>
</evidence>
<dbReference type="GO" id="GO:0007018">
    <property type="term" value="P:microtubule-based movement"/>
    <property type="evidence" value="ECO:0007669"/>
    <property type="project" value="InterPro"/>
</dbReference>
<feature type="domain" description="Kinesin motor" evidence="11">
    <location>
        <begin position="243"/>
        <end position="567"/>
    </location>
</feature>
<keyword evidence="14" id="KW-1185">Reference proteome</keyword>
<feature type="binding site" evidence="8">
    <location>
        <begin position="333"/>
        <end position="340"/>
    </location>
    <ligand>
        <name>ATP</name>
        <dbReference type="ChEBI" id="CHEBI:30616"/>
    </ligand>
</feature>
<dbReference type="Gene3D" id="3.40.850.10">
    <property type="entry name" value="Kinesin motor domain"/>
    <property type="match status" value="1"/>
</dbReference>
<keyword evidence="2 9" id="KW-0493">Microtubule</keyword>
<dbReference type="Ensembl" id="ENSSFAT00005014317.1">
    <property type="protein sequence ID" value="ENSSFAP00005013738.1"/>
    <property type="gene ID" value="ENSSFAG00005007463.1"/>
</dbReference>
<dbReference type="InterPro" id="IPR001660">
    <property type="entry name" value="SAM"/>
</dbReference>
<dbReference type="PRINTS" id="PR00380">
    <property type="entry name" value="KINESINHEAVY"/>
</dbReference>
<dbReference type="PROSITE" id="PS50067">
    <property type="entry name" value="KINESIN_MOTOR_2"/>
    <property type="match status" value="1"/>
</dbReference>
<dbReference type="SMART" id="SM00129">
    <property type="entry name" value="KISc"/>
    <property type="match status" value="1"/>
</dbReference>
<organism evidence="13 14">
    <name type="scientific">Salarias fasciatus</name>
    <name type="common">Jewelled blenny</name>
    <name type="synonym">Blennius fasciatus</name>
    <dbReference type="NCBI Taxonomy" id="181472"/>
    <lineage>
        <taxon>Eukaryota</taxon>
        <taxon>Metazoa</taxon>
        <taxon>Chordata</taxon>
        <taxon>Craniata</taxon>
        <taxon>Vertebrata</taxon>
        <taxon>Euteleostomi</taxon>
        <taxon>Actinopterygii</taxon>
        <taxon>Neopterygii</taxon>
        <taxon>Teleostei</taxon>
        <taxon>Neoteleostei</taxon>
        <taxon>Acanthomorphata</taxon>
        <taxon>Ovalentaria</taxon>
        <taxon>Blenniimorphae</taxon>
        <taxon>Blenniiformes</taxon>
        <taxon>Blennioidei</taxon>
        <taxon>Blenniidae</taxon>
        <taxon>Salariinae</taxon>
        <taxon>Salarias</taxon>
    </lineage>
</organism>
<keyword evidence="6" id="KW-0206">Cytoskeleton</keyword>
<reference evidence="13" key="1">
    <citation type="submission" date="2019-06" db="EMBL/GenBank/DDBJ databases">
        <authorList>
            <consortium name="Wellcome Sanger Institute Data Sharing"/>
        </authorList>
    </citation>
    <scope>NUCLEOTIDE SEQUENCE [LARGE SCALE GENOMIC DNA]</scope>
</reference>
<dbReference type="InterPro" id="IPR036961">
    <property type="entry name" value="Kinesin_motor_dom_sf"/>
</dbReference>
<keyword evidence="6" id="KW-0963">Cytoplasm</keyword>
<accession>A0A672G465</accession>
<evidence type="ECO:0000256" key="3">
    <source>
        <dbReference type="ARBA" id="ARBA00022741"/>
    </source>
</evidence>
<evidence type="ECO:0000256" key="4">
    <source>
        <dbReference type="ARBA" id="ARBA00022840"/>
    </source>
</evidence>
<dbReference type="GO" id="GO:0005524">
    <property type="term" value="F:ATP binding"/>
    <property type="evidence" value="ECO:0007669"/>
    <property type="project" value="UniProtKB-UniRule"/>
</dbReference>
<dbReference type="PANTHER" id="PTHR47971">
    <property type="entry name" value="KINESIN-RELATED PROTEIN 6"/>
    <property type="match status" value="1"/>
</dbReference>
<gene>
    <name evidence="13" type="primary">LOC115397754</name>
</gene>
<dbReference type="Gene3D" id="1.10.150.50">
    <property type="entry name" value="Transcription Factor, Ets-1"/>
    <property type="match status" value="1"/>
</dbReference>
<evidence type="ECO:0000259" key="12">
    <source>
        <dbReference type="PROSITE" id="PS50105"/>
    </source>
</evidence>
<evidence type="ECO:0000313" key="13">
    <source>
        <dbReference type="Ensembl" id="ENSSFAP00005013738.1"/>
    </source>
</evidence>
<evidence type="ECO:0000256" key="6">
    <source>
        <dbReference type="ARBA" id="ARBA00023212"/>
    </source>
</evidence>
<dbReference type="Proteomes" id="UP000472267">
    <property type="component" value="Chromosome 12"/>
</dbReference>
<comment type="similarity">
    <text evidence="7">Belongs to the TRAFAC class myosin-kinesin ATPase superfamily. Kinesin family. KIN-13 subfamily.</text>
</comment>
<dbReference type="FunFam" id="3.40.850.10:FF:000012">
    <property type="entry name" value="Kinesin-like protein"/>
    <property type="match status" value="1"/>
</dbReference>
<evidence type="ECO:0000313" key="14">
    <source>
        <dbReference type="Proteomes" id="UP000472267"/>
    </source>
</evidence>
<feature type="domain" description="SAM" evidence="12">
    <location>
        <begin position="51"/>
        <end position="106"/>
    </location>
</feature>
<reference evidence="13" key="2">
    <citation type="submission" date="2025-08" db="UniProtKB">
        <authorList>
            <consortium name="Ensembl"/>
        </authorList>
    </citation>
    <scope>IDENTIFICATION</scope>
</reference>